<name>A0A1M6CV62_9FLAO</name>
<dbReference type="OrthoDB" id="7055505at2"/>
<organism evidence="1 2">
    <name type="scientific">Aquimarina spongiae</name>
    <dbReference type="NCBI Taxonomy" id="570521"/>
    <lineage>
        <taxon>Bacteria</taxon>
        <taxon>Pseudomonadati</taxon>
        <taxon>Bacteroidota</taxon>
        <taxon>Flavobacteriia</taxon>
        <taxon>Flavobacteriales</taxon>
        <taxon>Flavobacteriaceae</taxon>
        <taxon>Aquimarina</taxon>
    </lineage>
</organism>
<dbReference type="EMBL" id="FQYP01000002">
    <property type="protein sequence ID" value="SHI64694.1"/>
    <property type="molecule type" value="Genomic_DNA"/>
</dbReference>
<evidence type="ECO:0008006" key="3">
    <source>
        <dbReference type="Google" id="ProtNLM"/>
    </source>
</evidence>
<sequence>MKQKYISSKAWWFIVLLCAFLISCSENEKIATDALVGPKPELPSIAILGTFHFGATSDFSSMDLDNFQSPKRQLQIKNLLDHLKKYKPTKIMVEYPMDQAEALNQTYLEFLEGTHELTINEIEQLGFRLAKALGHIHMYSIDYTLSLPLDQLAAFAQTHKAKEFDAFLNRIKENDKKDSELLRERTLIEYYAYKNSEEEDLKNKNQYVVGTGQFVSDSTYIGMEFVAKWWERNFYIMSNIDRHITKDDRILVIIGGAHRAVLKDFYKDRPDIEYVEIQDYLKS</sequence>
<keyword evidence="2" id="KW-1185">Reference proteome</keyword>
<dbReference type="InterPro" id="IPR043749">
    <property type="entry name" value="DUF5694"/>
</dbReference>
<dbReference type="Proteomes" id="UP000184432">
    <property type="component" value="Unassembled WGS sequence"/>
</dbReference>
<dbReference type="PROSITE" id="PS51257">
    <property type="entry name" value="PROKAR_LIPOPROTEIN"/>
    <property type="match status" value="1"/>
</dbReference>
<accession>A0A1M6CV62</accession>
<reference evidence="2" key="1">
    <citation type="submission" date="2016-11" db="EMBL/GenBank/DDBJ databases">
        <authorList>
            <person name="Varghese N."/>
            <person name="Submissions S."/>
        </authorList>
    </citation>
    <scope>NUCLEOTIDE SEQUENCE [LARGE SCALE GENOMIC DNA]</scope>
    <source>
        <strain evidence="2">DSM 22623</strain>
    </source>
</reference>
<dbReference type="Pfam" id="PF18950">
    <property type="entry name" value="DUF5694"/>
    <property type="match status" value="1"/>
</dbReference>
<evidence type="ECO:0000313" key="2">
    <source>
        <dbReference type="Proteomes" id="UP000184432"/>
    </source>
</evidence>
<gene>
    <name evidence="1" type="ORF">SAMN04488508_102287</name>
</gene>
<protein>
    <recommendedName>
        <fullName evidence="3">TraB family protein</fullName>
    </recommendedName>
</protein>
<dbReference type="STRING" id="570521.SAMN04488508_102287"/>
<proteinExistence type="predicted"/>
<dbReference type="RefSeq" id="WP_073314962.1">
    <property type="nucleotide sequence ID" value="NZ_FQYP01000002.1"/>
</dbReference>
<evidence type="ECO:0000313" key="1">
    <source>
        <dbReference type="EMBL" id="SHI64694.1"/>
    </source>
</evidence>
<dbReference type="AlphaFoldDB" id="A0A1M6CV62"/>